<dbReference type="Proteomes" id="UP000184432">
    <property type="component" value="Unassembled WGS sequence"/>
</dbReference>
<evidence type="ECO:0000256" key="1">
    <source>
        <dbReference type="SAM" id="Phobius"/>
    </source>
</evidence>
<keyword evidence="1" id="KW-0472">Membrane</keyword>
<evidence type="ECO:0000313" key="3">
    <source>
        <dbReference type="Proteomes" id="UP000184432"/>
    </source>
</evidence>
<evidence type="ECO:0000313" key="2">
    <source>
        <dbReference type="EMBL" id="SHJ71656.1"/>
    </source>
</evidence>
<proteinExistence type="predicted"/>
<keyword evidence="3" id="KW-1185">Reference proteome</keyword>
<reference evidence="3" key="1">
    <citation type="submission" date="2016-11" db="EMBL/GenBank/DDBJ databases">
        <authorList>
            <person name="Varghese N."/>
            <person name="Submissions S."/>
        </authorList>
    </citation>
    <scope>NUCLEOTIDE SEQUENCE [LARGE SCALE GENOMIC DNA]</scope>
    <source>
        <strain evidence="3">DSM 22623</strain>
    </source>
</reference>
<dbReference type="EMBL" id="FQYP01000019">
    <property type="protein sequence ID" value="SHJ71656.1"/>
    <property type="molecule type" value="Genomic_DNA"/>
</dbReference>
<keyword evidence="1" id="KW-1133">Transmembrane helix</keyword>
<name>A0A1M6LKC4_9FLAO</name>
<gene>
    <name evidence="2" type="ORF">SAMN04488508_1193</name>
</gene>
<feature type="transmembrane region" description="Helical" evidence="1">
    <location>
        <begin position="12"/>
        <end position="28"/>
    </location>
</feature>
<accession>A0A1M6LKC4</accession>
<protein>
    <submittedName>
        <fullName evidence="2">Uncharacterized protein</fullName>
    </submittedName>
</protein>
<sequence>MHRYGSVCSHRTYILFYHQFIIIVNLFLENGTLYDILCINKDIVFTINPLDLALPKRANNNEGDL</sequence>
<organism evidence="2 3">
    <name type="scientific">Aquimarina spongiae</name>
    <dbReference type="NCBI Taxonomy" id="570521"/>
    <lineage>
        <taxon>Bacteria</taxon>
        <taxon>Pseudomonadati</taxon>
        <taxon>Bacteroidota</taxon>
        <taxon>Flavobacteriia</taxon>
        <taxon>Flavobacteriales</taxon>
        <taxon>Flavobacteriaceae</taxon>
        <taxon>Aquimarina</taxon>
    </lineage>
</organism>
<dbReference type="AlphaFoldDB" id="A0A1M6LKC4"/>
<keyword evidence="1" id="KW-0812">Transmembrane</keyword>